<evidence type="ECO:0000313" key="10">
    <source>
        <dbReference type="Proteomes" id="UP000694918"/>
    </source>
</evidence>
<dbReference type="GO" id="GO:0005886">
    <property type="term" value="C:plasma membrane"/>
    <property type="evidence" value="ECO:0007669"/>
    <property type="project" value="UniProtKB-SubCell"/>
</dbReference>
<dbReference type="PANTHER" id="PTHR10791">
    <property type="entry name" value="RAG1-ACTIVATING PROTEIN 1"/>
    <property type="match status" value="1"/>
</dbReference>
<evidence type="ECO:0000256" key="9">
    <source>
        <dbReference type="RuleBase" id="RU910715"/>
    </source>
</evidence>
<dbReference type="InterPro" id="IPR047664">
    <property type="entry name" value="SWEET"/>
</dbReference>
<dbReference type="GO" id="GO:0012505">
    <property type="term" value="C:endomembrane system"/>
    <property type="evidence" value="ECO:0007669"/>
    <property type="project" value="UniProtKB-SubCell"/>
</dbReference>
<reference evidence="11" key="1">
    <citation type="submission" date="2025-08" db="UniProtKB">
        <authorList>
            <consortium name="RefSeq"/>
        </authorList>
    </citation>
    <scope>IDENTIFICATION</scope>
</reference>
<keyword evidence="6" id="KW-0677">Repeat</keyword>
<dbReference type="RefSeq" id="XP_011036888.1">
    <property type="nucleotide sequence ID" value="XM_011038586.1"/>
</dbReference>
<evidence type="ECO:0000313" key="11">
    <source>
        <dbReference type="RefSeq" id="XP_011036888.1"/>
    </source>
</evidence>
<keyword evidence="3 9" id="KW-0813">Transport</keyword>
<dbReference type="FunFam" id="1.20.1280.290:FF:000001">
    <property type="entry name" value="Bidirectional sugar transporter SWEET"/>
    <property type="match status" value="1"/>
</dbReference>
<evidence type="ECO:0000256" key="6">
    <source>
        <dbReference type="ARBA" id="ARBA00022737"/>
    </source>
</evidence>
<feature type="transmembrane region" description="Helical" evidence="9">
    <location>
        <begin position="39"/>
        <end position="59"/>
    </location>
</feature>
<organism evidence="10 11">
    <name type="scientific">Populus euphratica</name>
    <name type="common">Euphrates poplar</name>
    <dbReference type="NCBI Taxonomy" id="75702"/>
    <lineage>
        <taxon>Eukaryota</taxon>
        <taxon>Viridiplantae</taxon>
        <taxon>Streptophyta</taxon>
        <taxon>Embryophyta</taxon>
        <taxon>Tracheophyta</taxon>
        <taxon>Spermatophyta</taxon>
        <taxon>Magnoliopsida</taxon>
        <taxon>eudicotyledons</taxon>
        <taxon>Gunneridae</taxon>
        <taxon>Pentapetalae</taxon>
        <taxon>rosids</taxon>
        <taxon>fabids</taxon>
        <taxon>Malpighiales</taxon>
        <taxon>Salicaceae</taxon>
        <taxon>Saliceae</taxon>
        <taxon>Populus</taxon>
    </lineage>
</organism>
<comment type="similarity">
    <text evidence="2 9">Belongs to the SWEET sugar transporter family.</text>
</comment>
<feature type="transmembrane region" description="Helical" evidence="9">
    <location>
        <begin position="6"/>
        <end position="27"/>
    </location>
</feature>
<dbReference type="PANTHER" id="PTHR10791:SF231">
    <property type="entry name" value="BIDIRECTIONAL SUGAR TRANSPORTER SWEET"/>
    <property type="match status" value="1"/>
</dbReference>
<comment type="function">
    <text evidence="9">Mediates both low-affinity uptake and efflux of sugar across the membrane.</text>
</comment>
<dbReference type="GeneID" id="105134244"/>
<dbReference type="KEGG" id="peu:105134244"/>
<keyword evidence="7 9" id="KW-1133">Transmembrane helix</keyword>
<dbReference type="GO" id="GO:0051119">
    <property type="term" value="F:sugar transmembrane transporter activity"/>
    <property type="evidence" value="ECO:0007669"/>
    <property type="project" value="InterPro"/>
</dbReference>
<feature type="transmembrane region" description="Helical" evidence="9">
    <location>
        <begin position="98"/>
        <end position="120"/>
    </location>
</feature>
<feature type="transmembrane region" description="Helical" evidence="9">
    <location>
        <begin position="126"/>
        <end position="148"/>
    </location>
</feature>
<comment type="subcellular location">
    <subcellularLocation>
        <location evidence="9">Cell membrane</location>
        <topology evidence="9">Multi-pass membrane protein</topology>
    </subcellularLocation>
    <subcellularLocation>
        <location evidence="1">Endomembrane system</location>
        <topology evidence="1">Multi-pass membrane protein</topology>
    </subcellularLocation>
</comment>
<evidence type="ECO:0000256" key="3">
    <source>
        <dbReference type="ARBA" id="ARBA00022448"/>
    </source>
</evidence>
<dbReference type="Proteomes" id="UP000694918">
    <property type="component" value="Unplaced"/>
</dbReference>
<feature type="transmembrane region" description="Helical" evidence="9">
    <location>
        <begin position="65"/>
        <end position="89"/>
    </location>
</feature>
<evidence type="ECO:0000256" key="2">
    <source>
        <dbReference type="ARBA" id="ARBA00007809"/>
    </source>
</evidence>
<gene>
    <name evidence="11" type="primary">LOC105134244</name>
</gene>
<keyword evidence="10" id="KW-1185">Reference proteome</keyword>
<dbReference type="Gene3D" id="1.20.1280.290">
    <property type="match status" value="2"/>
</dbReference>
<dbReference type="InterPro" id="IPR004316">
    <property type="entry name" value="SWEET_rpt"/>
</dbReference>
<evidence type="ECO:0000256" key="8">
    <source>
        <dbReference type="ARBA" id="ARBA00023136"/>
    </source>
</evidence>
<dbReference type="GO" id="GO:0051260">
    <property type="term" value="P:protein homooligomerization"/>
    <property type="evidence" value="ECO:0007669"/>
    <property type="project" value="UniProtKB-ARBA"/>
</dbReference>
<dbReference type="AlphaFoldDB" id="A0AAJ6UVG9"/>
<dbReference type="Pfam" id="PF03083">
    <property type="entry name" value="MtN3_slv"/>
    <property type="match status" value="2"/>
</dbReference>
<evidence type="ECO:0000256" key="4">
    <source>
        <dbReference type="ARBA" id="ARBA00022597"/>
    </source>
</evidence>
<protein>
    <recommendedName>
        <fullName evidence="9">Bidirectional sugar transporter SWEET</fullName>
    </recommendedName>
</protein>
<keyword evidence="5 9" id="KW-0812">Transmembrane</keyword>
<evidence type="ECO:0000256" key="5">
    <source>
        <dbReference type="ARBA" id="ARBA00022692"/>
    </source>
</evidence>
<accession>A0AAJ6UVG9</accession>
<proteinExistence type="inferred from homology"/>
<evidence type="ECO:0000256" key="1">
    <source>
        <dbReference type="ARBA" id="ARBA00004127"/>
    </source>
</evidence>
<feature type="transmembrane region" description="Helical" evidence="9">
    <location>
        <begin position="160"/>
        <end position="182"/>
    </location>
</feature>
<evidence type="ECO:0000256" key="7">
    <source>
        <dbReference type="ARBA" id="ARBA00022989"/>
    </source>
</evidence>
<dbReference type="FunFam" id="1.20.1280.290:FF:000002">
    <property type="entry name" value="Bidirectional sugar transporter SWEET"/>
    <property type="match status" value="1"/>
</dbReference>
<feature type="transmembrane region" description="Helical" evidence="9">
    <location>
        <begin position="188"/>
        <end position="209"/>
    </location>
</feature>
<keyword evidence="8 9" id="KW-0472">Membrane</keyword>
<sequence length="239" mass="26429">MANTIFIVGVLGNIISSLAYLSPLRTFWRIVKKRSTEDFSSIPYICTLMNAILWIYYGITKPDSFLIATINGFGAVTQIVYILIFLVFISPRMRAKTALLVGLLDVAFVAAAISFTHFMFQGDVRIDVVGFICDCSSMLVYASPLAAMQKTVITTKSVEFMPFLLSFSILLNGGFWTLYALLAKDILVGIPNGIGLLLGIAQLILYGIYHRYKPLKEASDNLEDGLQNESLIPTRDSVS</sequence>
<name>A0AAJ6UVG9_POPEU</name>
<keyword evidence="4 9" id="KW-0762">Sugar transport</keyword>